<dbReference type="PANTHER" id="PTHR35292">
    <property type="entry name" value="EXPRESSED PROTEIN"/>
    <property type="match status" value="1"/>
</dbReference>
<comment type="caution">
    <text evidence="2">The sequence shown here is derived from an EMBL/GenBank/DDBJ whole genome shotgun (WGS) entry which is preliminary data.</text>
</comment>
<dbReference type="EMBL" id="LFYR01001248">
    <property type="protein sequence ID" value="KMZ63336.1"/>
    <property type="molecule type" value="Genomic_DNA"/>
</dbReference>
<dbReference type="PANTHER" id="PTHR35292:SF13">
    <property type="entry name" value="OS03G0581800 PROTEIN"/>
    <property type="match status" value="1"/>
</dbReference>
<keyword evidence="3" id="KW-1185">Reference proteome</keyword>
<evidence type="ECO:0000256" key="1">
    <source>
        <dbReference type="SAM" id="MobiDB-lite"/>
    </source>
</evidence>
<evidence type="ECO:0000313" key="3">
    <source>
        <dbReference type="Proteomes" id="UP000036987"/>
    </source>
</evidence>
<feature type="compositionally biased region" description="Low complexity" evidence="1">
    <location>
        <begin position="1"/>
        <end position="23"/>
    </location>
</feature>
<accession>A0A0K9P2R1</accession>
<evidence type="ECO:0000313" key="2">
    <source>
        <dbReference type="EMBL" id="KMZ63336.1"/>
    </source>
</evidence>
<sequence length="101" mass="10652">MAAARAALARAKSFSSSISSLTSPVKPAQLISRRGLSGGGGDPHGPPKINCWSDPMSPSQWKEEHFVIVSLTGWGLVFYGAYKGFTGGKKEKKEEVLAGST</sequence>
<name>A0A0K9P2R1_ZOSMR</name>
<dbReference type="Proteomes" id="UP000036987">
    <property type="component" value="Unassembled WGS sequence"/>
</dbReference>
<organism evidence="2 3">
    <name type="scientific">Zostera marina</name>
    <name type="common">Eelgrass</name>
    <dbReference type="NCBI Taxonomy" id="29655"/>
    <lineage>
        <taxon>Eukaryota</taxon>
        <taxon>Viridiplantae</taxon>
        <taxon>Streptophyta</taxon>
        <taxon>Embryophyta</taxon>
        <taxon>Tracheophyta</taxon>
        <taxon>Spermatophyta</taxon>
        <taxon>Magnoliopsida</taxon>
        <taxon>Liliopsida</taxon>
        <taxon>Zosteraceae</taxon>
        <taxon>Zostera</taxon>
    </lineage>
</organism>
<dbReference type="STRING" id="29655.A0A0K9P2R1"/>
<gene>
    <name evidence="2" type="ORF">ZOSMA_415G00100</name>
</gene>
<dbReference type="OMA" id="SKWKDEH"/>
<dbReference type="AlphaFoldDB" id="A0A0K9P2R1"/>
<protein>
    <submittedName>
        <fullName evidence="2">Uncharacterized protein</fullName>
    </submittedName>
</protein>
<feature type="region of interest" description="Disordered" evidence="1">
    <location>
        <begin position="1"/>
        <end position="49"/>
    </location>
</feature>
<proteinExistence type="predicted"/>
<dbReference type="OrthoDB" id="537257at2759"/>
<reference evidence="3" key="1">
    <citation type="journal article" date="2016" name="Nature">
        <title>The genome of the seagrass Zostera marina reveals angiosperm adaptation to the sea.</title>
        <authorList>
            <person name="Olsen J.L."/>
            <person name="Rouze P."/>
            <person name="Verhelst B."/>
            <person name="Lin Y.-C."/>
            <person name="Bayer T."/>
            <person name="Collen J."/>
            <person name="Dattolo E."/>
            <person name="De Paoli E."/>
            <person name="Dittami S."/>
            <person name="Maumus F."/>
            <person name="Michel G."/>
            <person name="Kersting A."/>
            <person name="Lauritano C."/>
            <person name="Lohaus R."/>
            <person name="Toepel M."/>
            <person name="Tonon T."/>
            <person name="Vanneste K."/>
            <person name="Amirebrahimi M."/>
            <person name="Brakel J."/>
            <person name="Bostroem C."/>
            <person name="Chovatia M."/>
            <person name="Grimwood J."/>
            <person name="Jenkins J.W."/>
            <person name="Jueterbock A."/>
            <person name="Mraz A."/>
            <person name="Stam W.T."/>
            <person name="Tice H."/>
            <person name="Bornberg-Bauer E."/>
            <person name="Green P.J."/>
            <person name="Pearson G.A."/>
            <person name="Procaccini G."/>
            <person name="Duarte C.M."/>
            <person name="Schmutz J."/>
            <person name="Reusch T.B.H."/>
            <person name="Van de Peer Y."/>
        </authorList>
    </citation>
    <scope>NUCLEOTIDE SEQUENCE [LARGE SCALE GENOMIC DNA]</scope>
    <source>
        <strain evidence="3">cv. Finnish</strain>
    </source>
</reference>